<feature type="repeat" description="TPR" evidence="1">
    <location>
        <begin position="17"/>
        <end position="50"/>
    </location>
</feature>
<protein>
    <submittedName>
        <fullName evidence="2">Uncharacterized protein</fullName>
    </submittedName>
</protein>
<dbReference type="PROSITE" id="PS50005">
    <property type="entry name" value="TPR"/>
    <property type="match status" value="1"/>
</dbReference>
<sequence length="81" mass="9375">MEVAGKLSSHGESCDKADRFYEQALLLVDCCKIPEAIKLLEKAIQLKPDSEIYKETLAFFQMNTQYYSDHLKERSTRIKLC</sequence>
<keyword evidence="3" id="KW-1185">Reference proteome</keyword>
<evidence type="ECO:0000313" key="3">
    <source>
        <dbReference type="Proteomes" id="UP001163046"/>
    </source>
</evidence>
<accession>A0A9X0CFA0</accession>
<evidence type="ECO:0000256" key="1">
    <source>
        <dbReference type="PROSITE-ProRule" id="PRU00339"/>
    </source>
</evidence>
<evidence type="ECO:0000313" key="2">
    <source>
        <dbReference type="EMBL" id="KAJ7328191.1"/>
    </source>
</evidence>
<dbReference type="OrthoDB" id="1507364at2759"/>
<organism evidence="2 3">
    <name type="scientific">Desmophyllum pertusum</name>
    <dbReference type="NCBI Taxonomy" id="174260"/>
    <lineage>
        <taxon>Eukaryota</taxon>
        <taxon>Metazoa</taxon>
        <taxon>Cnidaria</taxon>
        <taxon>Anthozoa</taxon>
        <taxon>Hexacorallia</taxon>
        <taxon>Scleractinia</taxon>
        <taxon>Caryophylliina</taxon>
        <taxon>Caryophylliidae</taxon>
        <taxon>Desmophyllum</taxon>
    </lineage>
</organism>
<reference evidence="2" key="1">
    <citation type="submission" date="2023-01" db="EMBL/GenBank/DDBJ databases">
        <title>Genome assembly of the deep-sea coral Lophelia pertusa.</title>
        <authorList>
            <person name="Herrera S."/>
            <person name="Cordes E."/>
        </authorList>
    </citation>
    <scope>NUCLEOTIDE SEQUENCE</scope>
    <source>
        <strain evidence="2">USNM1676648</strain>
        <tissue evidence="2">Polyp</tissue>
    </source>
</reference>
<comment type="caution">
    <text evidence="2">The sequence shown here is derived from an EMBL/GenBank/DDBJ whole genome shotgun (WGS) entry which is preliminary data.</text>
</comment>
<dbReference type="InterPro" id="IPR019734">
    <property type="entry name" value="TPR_rpt"/>
</dbReference>
<dbReference type="EMBL" id="MU827797">
    <property type="protein sequence ID" value="KAJ7328191.1"/>
    <property type="molecule type" value="Genomic_DNA"/>
</dbReference>
<proteinExistence type="predicted"/>
<keyword evidence="1" id="KW-0802">TPR repeat</keyword>
<dbReference type="Proteomes" id="UP001163046">
    <property type="component" value="Unassembled WGS sequence"/>
</dbReference>
<dbReference type="InterPro" id="IPR011990">
    <property type="entry name" value="TPR-like_helical_dom_sf"/>
</dbReference>
<name>A0A9X0CFA0_9CNID</name>
<gene>
    <name evidence="2" type="ORF">OS493_025067</name>
</gene>
<dbReference type="AlphaFoldDB" id="A0A9X0CFA0"/>
<dbReference type="SUPFAM" id="SSF48452">
    <property type="entry name" value="TPR-like"/>
    <property type="match status" value="1"/>
</dbReference>